<dbReference type="InterPro" id="IPR045258">
    <property type="entry name" value="ACAP1/2/3-like"/>
</dbReference>
<dbReference type="PROSITE" id="PS50088">
    <property type="entry name" value="ANK_REPEAT"/>
    <property type="match status" value="2"/>
</dbReference>
<feature type="region of interest" description="Disordered" evidence="7">
    <location>
        <begin position="568"/>
        <end position="593"/>
    </location>
</feature>
<dbReference type="SUPFAM" id="SSF48403">
    <property type="entry name" value="Ankyrin repeat"/>
    <property type="match status" value="1"/>
</dbReference>
<evidence type="ECO:0000256" key="7">
    <source>
        <dbReference type="SAM" id="MobiDB-lite"/>
    </source>
</evidence>
<feature type="domain" description="Arf-GAP" evidence="9">
    <location>
        <begin position="388"/>
        <end position="509"/>
    </location>
</feature>
<dbReference type="Pfam" id="PF01412">
    <property type="entry name" value="ArfGap"/>
    <property type="match status" value="1"/>
</dbReference>
<evidence type="ECO:0000259" key="8">
    <source>
        <dbReference type="PROSITE" id="PS50003"/>
    </source>
</evidence>
<dbReference type="InterPro" id="IPR001164">
    <property type="entry name" value="ArfGAP_dom"/>
</dbReference>
<keyword evidence="2 5" id="KW-0863">Zinc-finger</keyword>
<dbReference type="Gene3D" id="1.20.1270.60">
    <property type="entry name" value="Arfaptin homology (AH) domain/BAR domain"/>
    <property type="match status" value="1"/>
</dbReference>
<proteinExistence type="predicted"/>
<dbReference type="InterPro" id="IPR037278">
    <property type="entry name" value="ARFGAP/RecO"/>
</dbReference>
<dbReference type="EMBL" id="AP028915">
    <property type="protein sequence ID" value="BES96235.1"/>
    <property type="molecule type" value="Genomic_DNA"/>
</dbReference>
<dbReference type="Gene3D" id="1.10.220.150">
    <property type="entry name" value="Arf GTPase activating protein"/>
    <property type="match status" value="1"/>
</dbReference>
<dbReference type="InterPro" id="IPR027267">
    <property type="entry name" value="AH/BAR_dom_sf"/>
</dbReference>
<dbReference type="PROSITE" id="PS50115">
    <property type="entry name" value="ARFGAP"/>
    <property type="match status" value="1"/>
</dbReference>
<dbReference type="SUPFAM" id="SSF50729">
    <property type="entry name" value="PH domain-like"/>
    <property type="match status" value="1"/>
</dbReference>
<evidence type="ECO:0000256" key="3">
    <source>
        <dbReference type="ARBA" id="ARBA00022833"/>
    </source>
</evidence>
<dbReference type="PROSITE" id="PS50297">
    <property type="entry name" value="ANK_REP_REGION"/>
    <property type="match status" value="1"/>
</dbReference>
<keyword evidence="4" id="KW-0040">ANK repeat</keyword>
<keyword evidence="6" id="KW-0175">Coiled coil</keyword>
<feature type="repeat" description="ANK" evidence="4">
    <location>
        <begin position="666"/>
        <end position="698"/>
    </location>
</feature>
<feature type="domain" description="PH" evidence="8">
    <location>
        <begin position="254"/>
        <end position="350"/>
    </location>
</feature>
<feature type="compositionally biased region" description="Acidic residues" evidence="7">
    <location>
        <begin position="575"/>
        <end position="593"/>
    </location>
</feature>
<reference evidence="10 11" key="1">
    <citation type="submission" date="2023-09" db="EMBL/GenBank/DDBJ databases">
        <title>Nesidiocoris tenuis whole genome shotgun sequence.</title>
        <authorList>
            <person name="Shibata T."/>
            <person name="Shimoda M."/>
            <person name="Kobayashi T."/>
            <person name="Uehara T."/>
        </authorList>
    </citation>
    <scope>NUCLEOTIDE SEQUENCE [LARGE SCALE GENOMIC DNA]</scope>
    <source>
        <strain evidence="10 11">Japan</strain>
    </source>
</reference>
<dbReference type="PRINTS" id="PR00405">
    <property type="entry name" value="REVINTRACTNG"/>
</dbReference>
<dbReference type="PANTHER" id="PTHR23180">
    <property type="entry name" value="CENTAURIN/ARF"/>
    <property type="match status" value="1"/>
</dbReference>
<evidence type="ECO:0000256" key="5">
    <source>
        <dbReference type="PROSITE-ProRule" id="PRU00288"/>
    </source>
</evidence>
<feature type="coiled-coil region" evidence="6">
    <location>
        <begin position="14"/>
        <end position="41"/>
    </location>
</feature>
<protein>
    <submittedName>
        <fullName evidence="10">Centaurin beta</fullName>
    </submittedName>
</protein>
<evidence type="ECO:0000313" key="10">
    <source>
        <dbReference type="EMBL" id="BES96235.1"/>
    </source>
</evidence>
<dbReference type="CDD" id="cd07603">
    <property type="entry name" value="BAR_ACAPs"/>
    <property type="match status" value="1"/>
</dbReference>
<dbReference type="SUPFAM" id="SSF57863">
    <property type="entry name" value="ArfGap/RecO-like zinc finger"/>
    <property type="match status" value="1"/>
</dbReference>
<dbReference type="SMART" id="SM00248">
    <property type="entry name" value="ANK"/>
    <property type="match status" value="2"/>
</dbReference>
<dbReference type="Proteomes" id="UP001307889">
    <property type="component" value="Chromosome 7"/>
</dbReference>
<dbReference type="Gene3D" id="1.25.40.20">
    <property type="entry name" value="Ankyrin repeat-containing domain"/>
    <property type="match status" value="1"/>
</dbReference>
<dbReference type="InterPro" id="IPR036770">
    <property type="entry name" value="Ankyrin_rpt-contain_sf"/>
</dbReference>
<accession>A0ABN7AVM0</accession>
<keyword evidence="11" id="KW-1185">Reference proteome</keyword>
<sequence>MVTSAILPEALRDSPRFRAQLAREEADIETLENKLDRILKTCGVMVDSGKSYVQHQTLFANALWDLSSCFASDVETMSKFNRIIQAIQEMSKFQTILLDQASRTILTTVTNFVKEDIKGVWESRHLFDKISTELDGAVSRHAQTPKNKPVDIEQATVSLQATSKCFKHTALDHVYAISMIQSKQKLVILGCLLSYMQANVTYFHQGSDLCESLQPFLRKLNSDVLELQSGTKQLEKTLGERHNLVSQLDENPPIGPMQGYLFKRTTNAFKTWHRRWFLLKDNQLVYRKRTGEDSYTVMEEDLRLCTVKPAFDAERRFCFEVLSPNRSHMLQADSEANFARWIAALQQGIGAALQLSSNSSDSRELSAAGGGVNASVNEEDSSNNNRKTKIWEQLARIPGNDICCDCKSPDPRWASINLGITLCIDCSGVHRSLGVHHSKVRSLTLDAWEPEILKVMAELGNQVVNTVYEANIDSTVVIATPSCSGLIRESYIKRKWVNKDFVAPLSISPLRPKRKWSVRKLRRRAKSMEGGPKHRTVIEETRSNSCEDDQTVITEVAVLGDELNNVATSPIDGLNSDDDSTDGDDNATVDEEDISKLSPTRLLHKASKAHNIPVMCHAFALGANKLWTDPEQGNRTHLHQAIISGSVMACEYLLLNGVPINTQDITGNTPLHLATELGHTAQVCLLLKHRADQHIKNEAGVDPLDTAVQLANADIVTLLRLGRLNEEMRNAESGGDETFNDVVRDFSQLSFDTNGKVTRPGSSYGGSRF</sequence>
<dbReference type="InterPro" id="IPR011993">
    <property type="entry name" value="PH-like_dom_sf"/>
</dbReference>
<dbReference type="Pfam" id="PF12796">
    <property type="entry name" value="Ank_2"/>
    <property type="match status" value="1"/>
</dbReference>
<dbReference type="InterPro" id="IPR038508">
    <property type="entry name" value="ArfGAP_dom_sf"/>
</dbReference>
<keyword evidence="1" id="KW-0479">Metal-binding</keyword>
<dbReference type="CDD" id="cd13250">
    <property type="entry name" value="PH_ACAP"/>
    <property type="match status" value="1"/>
</dbReference>
<feature type="region of interest" description="Disordered" evidence="7">
    <location>
        <begin position="364"/>
        <end position="384"/>
    </location>
</feature>
<evidence type="ECO:0000256" key="2">
    <source>
        <dbReference type="ARBA" id="ARBA00022771"/>
    </source>
</evidence>
<feature type="repeat" description="ANK" evidence="4">
    <location>
        <begin position="633"/>
        <end position="665"/>
    </location>
</feature>
<gene>
    <name evidence="10" type="ORF">NTJ_09044</name>
</gene>
<evidence type="ECO:0000313" key="11">
    <source>
        <dbReference type="Proteomes" id="UP001307889"/>
    </source>
</evidence>
<dbReference type="InterPro" id="IPR002110">
    <property type="entry name" value="Ankyrin_rpt"/>
</dbReference>
<dbReference type="SMART" id="SM00105">
    <property type="entry name" value="ArfGap"/>
    <property type="match status" value="1"/>
</dbReference>
<keyword evidence="3" id="KW-0862">Zinc</keyword>
<dbReference type="PROSITE" id="PS50003">
    <property type="entry name" value="PH_DOMAIN"/>
    <property type="match status" value="1"/>
</dbReference>
<evidence type="ECO:0000256" key="4">
    <source>
        <dbReference type="PROSITE-ProRule" id="PRU00023"/>
    </source>
</evidence>
<organism evidence="10 11">
    <name type="scientific">Nesidiocoris tenuis</name>
    <dbReference type="NCBI Taxonomy" id="355587"/>
    <lineage>
        <taxon>Eukaryota</taxon>
        <taxon>Metazoa</taxon>
        <taxon>Ecdysozoa</taxon>
        <taxon>Arthropoda</taxon>
        <taxon>Hexapoda</taxon>
        <taxon>Insecta</taxon>
        <taxon>Pterygota</taxon>
        <taxon>Neoptera</taxon>
        <taxon>Paraneoptera</taxon>
        <taxon>Hemiptera</taxon>
        <taxon>Heteroptera</taxon>
        <taxon>Panheteroptera</taxon>
        <taxon>Cimicomorpha</taxon>
        <taxon>Miridae</taxon>
        <taxon>Dicyphina</taxon>
        <taxon>Nesidiocoris</taxon>
    </lineage>
</organism>
<dbReference type="SMART" id="SM00233">
    <property type="entry name" value="PH"/>
    <property type="match status" value="1"/>
</dbReference>
<evidence type="ECO:0000259" key="9">
    <source>
        <dbReference type="PROSITE" id="PS50115"/>
    </source>
</evidence>
<dbReference type="PANTHER" id="PTHR23180:SF399">
    <property type="entry name" value="BLOWN FUSE, ISOFORM A-RELATED"/>
    <property type="match status" value="1"/>
</dbReference>
<evidence type="ECO:0000256" key="1">
    <source>
        <dbReference type="ARBA" id="ARBA00022723"/>
    </source>
</evidence>
<dbReference type="Pfam" id="PF00169">
    <property type="entry name" value="PH"/>
    <property type="match status" value="1"/>
</dbReference>
<dbReference type="Gene3D" id="2.30.29.30">
    <property type="entry name" value="Pleckstrin-homology domain (PH domain)/Phosphotyrosine-binding domain (PTB)"/>
    <property type="match status" value="1"/>
</dbReference>
<dbReference type="InterPro" id="IPR004148">
    <property type="entry name" value="BAR_dom"/>
</dbReference>
<evidence type="ECO:0000256" key="6">
    <source>
        <dbReference type="SAM" id="Coils"/>
    </source>
</evidence>
<dbReference type="CDD" id="cd08835">
    <property type="entry name" value="ArfGap_ACAP"/>
    <property type="match status" value="1"/>
</dbReference>
<name>A0ABN7AVM0_9HEMI</name>
<dbReference type="InterPro" id="IPR001849">
    <property type="entry name" value="PH_domain"/>
</dbReference>
<dbReference type="SUPFAM" id="SSF103657">
    <property type="entry name" value="BAR/IMD domain-like"/>
    <property type="match status" value="1"/>
</dbReference>
<dbReference type="Pfam" id="PF16746">
    <property type="entry name" value="BAR_3"/>
    <property type="match status" value="1"/>
</dbReference>